<evidence type="ECO:0000259" key="10">
    <source>
        <dbReference type="Pfam" id="PF00155"/>
    </source>
</evidence>
<evidence type="ECO:0000313" key="11">
    <source>
        <dbReference type="EMBL" id="PRY59390.1"/>
    </source>
</evidence>
<comment type="pathway">
    <text evidence="3">Cofactor biosynthesis; adenosylcobalamin biosynthesis.</text>
</comment>
<dbReference type="PANTHER" id="PTHR42885:SF1">
    <property type="entry name" value="THREONINE-PHOSPHATE DECARBOXYLASE"/>
    <property type="match status" value="1"/>
</dbReference>
<organism evidence="11 12">
    <name type="scientific">Vreelandella songnenensis</name>
    <dbReference type="NCBI Taxonomy" id="1176243"/>
    <lineage>
        <taxon>Bacteria</taxon>
        <taxon>Pseudomonadati</taxon>
        <taxon>Pseudomonadota</taxon>
        <taxon>Gammaproteobacteria</taxon>
        <taxon>Oceanospirillales</taxon>
        <taxon>Halomonadaceae</taxon>
        <taxon>Vreelandella</taxon>
    </lineage>
</organism>
<evidence type="ECO:0000256" key="9">
    <source>
        <dbReference type="ARBA" id="ARBA00048531"/>
    </source>
</evidence>
<dbReference type="CDD" id="cd00609">
    <property type="entry name" value="AAT_like"/>
    <property type="match status" value="1"/>
</dbReference>
<evidence type="ECO:0000256" key="6">
    <source>
        <dbReference type="ARBA" id="ARBA00022898"/>
    </source>
</evidence>
<dbReference type="GO" id="GO:0048472">
    <property type="term" value="F:threonine-phosphate decarboxylase activity"/>
    <property type="evidence" value="ECO:0007669"/>
    <property type="project" value="UniProtKB-EC"/>
</dbReference>
<proteinExistence type="predicted"/>
<dbReference type="OrthoDB" id="9813612at2"/>
<feature type="domain" description="Aminotransferase class I/classII large" evidence="10">
    <location>
        <begin position="33"/>
        <end position="361"/>
    </location>
</feature>
<dbReference type="Gene3D" id="3.40.640.10">
    <property type="entry name" value="Type I PLP-dependent aspartate aminotransferase-like (Major domain)"/>
    <property type="match status" value="1"/>
</dbReference>
<dbReference type="AlphaFoldDB" id="A0A2T0UNA0"/>
<dbReference type="NCBIfam" id="TIGR01140">
    <property type="entry name" value="L_thr_O3P_dcar"/>
    <property type="match status" value="1"/>
</dbReference>
<dbReference type="InterPro" id="IPR015422">
    <property type="entry name" value="PyrdxlP-dep_Trfase_small"/>
</dbReference>
<keyword evidence="6" id="KW-0663">Pyridoxal phosphate</keyword>
<dbReference type="PANTHER" id="PTHR42885">
    <property type="entry name" value="HISTIDINOL-PHOSPHATE AMINOTRANSFERASE-RELATED"/>
    <property type="match status" value="1"/>
</dbReference>
<accession>A0A2T0UNA0</accession>
<dbReference type="EMBL" id="PVTK01000015">
    <property type="protein sequence ID" value="PRY59390.1"/>
    <property type="molecule type" value="Genomic_DNA"/>
</dbReference>
<name>A0A2T0UNA0_9GAMM</name>
<evidence type="ECO:0000256" key="8">
    <source>
        <dbReference type="ARBA" id="ARBA00029996"/>
    </source>
</evidence>
<dbReference type="InterPro" id="IPR015424">
    <property type="entry name" value="PyrdxlP-dep_Trfase"/>
</dbReference>
<evidence type="ECO:0000256" key="3">
    <source>
        <dbReference type="ARBA" id="ARBA00004953"/>
    </source>
</evidence>
<dbReference type="RefSeq" id="WP_106376135.1">
    <property type="nucleotide sequence ID" value="NZ_PVTK01000015.1"/>
</dbReference>
<dbReference type="InterPro" id="IPR015421">
    <property type="entry name" value="PyrdxlP-dep_Trfase_major"/>
</dbReference>
<dbReference type="Gene3D" id="3.90.1150.10">
    <property type="entry name" value="Aspartate Aminotransferase, domain 1"/>
    <property type="match status" value="1"/>
</dbReference>
<dbReference type="Pfam" id="PF00155">
    <property type="entry name" value="Aminotran_1_2"/>
    <property type="match status" value="1"/>
</dbReference>
<dbReference type="InterPro" id="IPR004839">
    <property type="entry name" value="Aminotransferase_I/II_large"/>
</dbReference>
<evidence type="ECO:0000313" key="12">
    <source>
        <dbReference type="Proteomes" id="UP000237647"/>
    </source>
</evidence>
<evidence type="ECO:0000256" key="4">
    <source>
        <dbReference type="ARBA" id="ARBA00012285"/>
    </source>
</evidence>
<dbReference type="InterPro" id="IPR005860">
    <property type="entry name" value="CobD"/>
</dbReference>
<dbReference type="UniPathway" id="UPA00148"/>
<evidence type="ECO:0000256" key="5">
    <source>
        <dbReference type="ARBA" id="ARBA00022573"/>
    </source>
</evidence>
<comment type="cofactor">
    <cofactor evidence="1">
        <name>pyridoxal 5'-phosphate</name>
        <dbReference type="ChEBI" id="CHEBI:597326"/>
    </cofactor>
</comment>
<comment type="caution">
    <text evidence="11">The sequence shown here is derived from an EMBL/GenBank/DDBJ whole genome shotgun (WGS) entry which is preliminary data.</text>
</comment>
<protein>
    <recommendedName>
        <fullName evidence="4">threonine-phosphate decarboxylase</fullName>
        <ecNumber evidence="4">4.1.1.81</ecNumber>
    </recommendedName>
    <alternativeName>
        <fullName evidence="8">L-threonine-O-3-phosphate decarboxylase</fullName>
    </alternativeName>
</protein>
<dbReference type="Proteomes" id="UP000237647">
    <property type="component" value="Unassembled WGS sequence"/>
</dbReference>
<keyword evidence="12" id="KW-1185">Reference proteome</keyword>
<keyword evidence="7" id="KW-0456">Lyase</keyword>
<dbReference type="GO" id="GO:0009236">
    <property type="term" value="P:cobalamin biosynthetic process"/>
    <property type="evidence" value="ECO:0007669"/>
    <property type="project" value="UniProtKB-UniPathway"/>
</dbReference>
<dbReference type="SUPFAM" id="SSF53383">
    <property type="entry name" value="PLP-dependent transferases"/>
    <property type="match status" value="1"/>
</dbReference>
<evidence type="ECO:0000256" key="2">
    <source>
        <dbReference type="ARBA" id="ARBA00003444"/>
    </source>
</evidence>
<evidence type="ECO:0000256" key="1">
    <source>
        <dbReference type="ARBA" id="ARBA00001933"/>
    </source>
</evidence>
<gene>
    <name evidence="11" type="ORF">B0H98_1156</name>
</gene>
<comment type="catalytic activity">
    <reaction evidence="9">
        <text>O-phospho-L-threonine + H(+) = (R)-1-aminopropan-2-yl phosphate + CO2</text>
        <dbReference type="Rhea" id="RHEA:11492"/>
        <dbReference type="ChEBI" id="CHEBI:15378"/>
        <dbReference type="ChEBI" id="CHEBI:16526"/>
        <dbReference type="ChEBI" id="CHEBI:58563"/>
        <dbReference type="ChEBI" id="CHEBI:58675"/>
        <dbReference type="EC" id="4.1.1.81"/>
    </reaction>
</comment>
<dbReference type="GO" id="GO:0030170">
    <property type="term" value="F:pyridoxal phosphate binding"/>
    <property type="evidence" value="ECO:0007669"/>
    <property type="project" value="InterPro"/>
</dbReference>
<evidence type="ECO:0000256" key="7">
    <source>
        <dbReference type="ARBA" id="ARBA00023239"/>
    </source>
</evidence>
<keyword evidence="5" id="KW-0169">Cobalamin biosynthesis</keyword>
<sequence>MSLHEPPPWPSHGGQSAALLKRYGLPAEHPLEDFSANLNPLGPPDWVAETLGRQFAAINHYPAPDYAPAREALAAYHGVAAQQVLLTNGGAEAIFLAAALHAGKRAGVLVPSFGEYARACSAFGVQLTPIALPGPGFTLDLEALMAAIRDIDVLFVCRPNNPTATLIPFEQVQRLLARTAESGCQVVVDEAFIDLAVGLGERASLTPLLAEHPHLTLLRSMTKFYTLPGVRLGYVLASAANIDALSARQPPWSVNQMAAELVAPLLADTAFAERTRSWLEREHPFMSAALAEKGLEIVPSTTNFFLVRPDNALRERGLTSNVLFERLLRGNMLVRHTHNFPGLDGGWLRIALRDRAANQRLSKVFDDCVC</sequence>
<dbReference type="EC" id="4.1.1.81" evidence="4"/>
<comment type="function">
    <text evidence="2">Decarboxylates L-threonine-O-3-phosphate to yield (R)-1-amino-2-propanol O-2-phosphate, the precursor for the linkage between the nucleotide loop and the corrin ring in cobalamin.</text>
</comment>
<reference evidence="11 12" key="1">
    <citation type="submission" date="2018-03" db="EMBL/GenBank/DDBJ databases">
        <title>Genomic Encyclopedia of Type Strains, Phase III (KMG-III): the genomes of soil and plant-associated and newly described type strains.</title>
        <authorList>
            <person name="Whitman W."/>
        </authorList>
    </citation>
    <scope>NUCLEOTIDE SEQUENCE [LARGE SCALE GENOMIC DNA]</scope>
    <source>
        <strain evidence="11 12">CGMCC 1.12152</strain>
    </source>
</reference>